<comment type="caution">
    <text evidence="2">The sequence shown here is derived from an EMBL/GenBank/DDBJ whole genome shotgun (WGS) entry which is preliminary data.</text>
</comment>
<sequence>MALKSLLIVLTSFLPLITAQSAPCALPSWTISSVDLSFRNPAQANFTITNSITKTTEDISCRLEFSTLCEIRGTPGDKDLYIHLQERNGDHVWFNVTVPFTCEGKAGQVTGIGEQLIECPDDYYKCATTEPLDVVGSFLGW</sequence>
<evidence type="ECO:0000313" key="2">
    <source>
        <dbReference type="EMBL" id="KAK0610859.1"/>
    </source>
</evidence>
<organism evidence="2 3">
    <name type="scientific">Immersiella caudata</name>
    <dbReference type="NCBI Taxonomy" id="314043"/>
    <lineage>
        <taxon>Eukaryota</taxon>
        <taxon>Fungi</taxon>
        <taxon>Dikarya</taxon>
        <taxon>Ascomycota</taxon>
        <taxon>Pezizomycotina</taxon>
        <taxon>Sordariomycetes</taxon>
        <taxon>Sordariomycetidae</taxon>
        <taxon>Sordariales</taxon>
        <taxon>Lasiosphaeriaceae</taxon>
        <taxon>Immersiella</taxon>
    </lineage>
</organism>
<feature type="chain" id="PRO_5041423334" description="AA1-like domain-containing protein" evidence="1">
    <location>
        <begin position="20"/>
        <end position="141"/>
    </location>
</feature>
<gene>
    <name evidence="2" type="ORF">B0T14DRAFT_570790</name>
</gene>
<dbReference type="Proteomes" id="UP001175000">
    <property type="component" value="Unassembled WGS sequence"/>
</dbReference>
<accession>A0AA39U4G9</accession>
<name>A0AA39U4G9_9PEZI</name>
<evidence type="ECO:0000313" key="3">
    <source>
        <dbReference type="Proteomes" id="UP001175000"/>
    </source>
</evidence>
<proteinExistence type="predicted"/>
<reference evidence="2" key="1">
    <citation type="submission" date="2023-06" db="EMBL/GenBank/DDBJ databases">
        <title>Genome-scale phylogeny and comparative genomics of the fungal order Sordariales.</title>
        <authorList>
            <consortium name="Lawrence Berkeley National Laboratory"/>
            <person name="Hensen N."/>
            <person name="Bonometti L."/>
            <person name="Westerberg I."/>
            <person name="Brannstrom I.O."/>
            <person name="Guillou S."/>
            <person name="Cros-Aarteil S."/>
            <person name="Calhoun S."/>
            <person name="Haridas S."/>
            <person name="Kuo A."/>
            <person name="Mondo S."/>
            <person name="Pangilinan J."/>
            <person name="Riley R."/>
            <person name="Labutti K."/>
            <person name="Andreopoulos B."/>
            <person name="Lipzen A."/>
            <person name="Chen C."/>
            <person name="Yanf M."/>
            <person name="Daum C."/>
            <person name="Ng V."/>
            <person name="Clum A."/>
            <person name="Steindorff A."/>
            <person name="Ohm R."/>
            <person name="Martin F."/>
            <person name="Silar P."/>
            <person name="Natvig D."/>
            <person name="Lalanne C."/>
            <person name="Gautier V."/>
            <person name="Ament-Velasquez S.L."/>
            <person name="Kruys A."/>
            <person name="Hutchinson M.I."/>
            <person name="Powell A.J."/>
            <person name="Barry K."/>
            <person name="Miller A.N."/>
            <person name="Grigoriev I.V."/>
            <person name="Debuchy R."/>
            <person name="Gladieux P."/>
            <person name="Thoren M.H."/>
            <person name="Johannesson H."/>
        </authorList>
    </citation>
    <scope>NUCLEOTIDE SEQUENCE</scope>
    <source>
        <strain evidence="2">CBS 606.72</strain>
    </source>
</reference>
<protein>
    <recommendedName>
        <fullName evidence="4">AA1-like domain-containing protein</fullName>
    </recommendedName>
</protein>
<evidence type="ECO:0000256" key="1">
    <source>
        <dbReference type="SAM" id="SignalP"/>
    </source>
</evidence>
<dbReference type="EMBL" id="JAULSU010000007">
    <property type="protein sequence ID" value="KAK0610859.1"/>
    <property type="molecule type" value="Genomic_DNA"/>
</dbReference>
<keyword evidence="1" id="KW-0732">Signal</keyword>
<dbReference type="AlphaFoldDB" id="A0AA39U4G9"/>
<feature type="signal peptide" evidence="1">
    <location>
        <begin position="1"/>
        <end position="19"/>
    </location>
</feature>
<keyword evidence="3" id="KW-1185">Reference proteome</keyword>
<evidence type="ECO:0008006" key="4">
    <source>
        <dbReference type="Google" id="ProtNLM"/>
    </source>
</evidence>